<dbReference type="PANTHER" id="PTHR22602:SF0">
    <property type="entry name" value="TRANSFERASE CAF17, MITOCHONDRIAL-RELATED"/>
    <property type="match status" value="1"/>
</dbReference>
<organism evidence="5">
    <name type="scientific">marine metagenome</name>
    <dbReference type="NCBI Taxonomy" id="408172"/>
    <lineage>
        <taxon>unclassified sequences</taxon>
        <taxon>metagenomes</taxon>
        <taxon>ecological metagenomes</taxon>
    </lineage>
</organism>
<evidence type="ECO:0000256" key="2">
    <source>
        <dbReference type="ARBA" id="ARBA00022946"/>
    </source>
</evidence>
<reference evidence="5" key="1">
    <citation type="submission" date="2018-05" db="EMBL/GenBank/DDBJ databases">
        <authorList>
            <person name="Lanie J.A."/>
            <person name="Ng W.-L."/>
            <person name="Kazmierczak K.M."/>
            <person name="Andrzejewski T.M."/>
            <person name="Davidsen T.M."/>
            <person name="Wayne K.J."/>
            <person name="Tettelin H."/>
            <person name="Glass J.I."/>
            <person name="Rusch D."/>
            <person name="Podicherti R."/>
            <person name="Tsui H.-C.T."/>
            <person name="Winkler M.E."/>
        </authorList>
    </citation>
    <scope>NUCLEOTIDE SEQUENCE</scope>
</reference>
<dbReference type="AlphaFoldDB" id="A0A381VMN7"/>
<dbReference type="PIRSF" id="PIRSF006487">
    <property type="entry name" value="GcvT"/>
    <property type="match status" value="1"/>
</dbReference>
<dbReference type="Gene3D" id="3.30.1360.120">
    <property type="entry name" value="Probable tRNA modification gtpase trme, domain 1"/>
    <property type="match status" value="2"/>
</dbReference>
<evidence type="ECO:0000256" key="1">
    <source>
        <dbReference type="ARBA" id="ARBA00004173"/>
    </source>
</evidence>
<dbReference type="InterPro" id="IPR057460">
    <property type="entry name" value="CAF17_C"/>
</dbReference>
<gene>
    <name evidence="5" type="ORF">METZ01_LOCUS94443</name>
</gene>
<evidence type="ECO:0000313" key="5">
    <source>
        <dbReference type="EMBL" id="SVA41589.1"/>
    </source>
</evidence>
<dbReference type="Pfam" id="PF25455">
    <property type="entry name" value="Beta-barrel_CAF17_C"/>
    <property type="match status" value="1"/>
</dbReference>
<dbReference type="InterPro" id="IPR045179">
    <property type="entry name" value="YgfZ/GcvT"/>
</dbReference>
<dbReference type="NCBIfam" id="TIGR03317">
    <property type="entry name" value="ygfZ_signature"/>
    <property type="match status" value="1"/>
</dbReference>
<comment type="subcellular location">
    <subcellularLocation>
        <location evidence="1">Mitochondrion</location>
    </subcellularLocation>
</comment>
<evidence type="ECO:0000259" key="4">
    <source>
        <dbReference type="Pfam" id="PF25455"/>
    </source>
</evidence>
<sequence length="269" mass="31109">MENKIIHLKDRSVISIQGEDSEEFLKSIVTCNLDLQDQNSLSGALLSPQGKLINNFIVFKKDHKFLIDVHKSSTEEFQKKLSIYRLKSKVQIEEENELSVFVSLEKPYKDFQPDPRSKELGWRGVGKIKNISSEEMKKYEKKRLSLGIVEEGKDIKSGEYFPIEMNLDYCNSIDFYKGCFVGQEVTSRMQRRGKVKKRVFPFRTENTLTSQDDIIFIEKKVGTVIKTIDDIGIALVRIEVIEDLISQSEKIIIGNNPCKMEFFYPQGYL</sequence>
<dbReference type="EMBL" id="UINC01009267">
    <property type="protein sequence ID" value="SVA41589.1"/>
    <property type="molecule type" value="Genomic_DNA"/>
</dbReference>
<proteinExistence type="predicted"/>
<protein>
    <recommendedName>
        <fullName evidence="4">CAF17 C-terminal domain-containing protein</fullName>
    </recommendedName>
</protein>
<dbReference type="SUPFAM" id="SSF103025">
    <property type="entry name" value="Folate-binding domain"/>
    <property type="match status" value="1"/>
</dbReference>
<evidence type="ECO:0000256" key="3">
    <source>
        <dbReference type="ARBA" id="ARBA00023128"/>
    </source>
</evidence>
<dbReference type="GO" id="GO:0016226">
    <property type="term" value="P:iron-sulfur cluster assembly"/>
    <property type="evidence" value="ECO:0007669"/>
    <property type="project" value="TreeGrafter"/>
</dbReference>
<dbReference type="GO" id="GO:0005739">
    <property type="term" value="C:mitochondrion"/>
    <property type="evidence" value="ECO:0007669"/>
    <property type="project" value="UniProtKB-SubCell"/>
</dbReference>
<accession>A0A381VMN7</accession>
<dbReference type="InterPro" id="IPR017703">
    <property type="entry name" value="YgfZ/GCV_T_CS"/>
</dbReference>
<feature type="domain" description="CAF17 C-terminal" evidence="4">
    <location>
        <begin position="196"/>
        <end position="256"/>
    </location>
</feature>
<dbReference type="PANTHER" id="PTHR22602">
    <property type="entry name" value="TRANSFERASE CAF17, MITOCHONDRIAL-RELATED"/>
    <property type="match status" value="1"/>
</dbReference>
<name>A0A381VMN7_9ZZZZ</name>
<dbReference type="InterPro" id="IPR027266">
    <property type="entry name" value="TrmE/GcvT-like"/>
</dbReference>
<keyword evidence="3" id="KW-0496">Mitochondrion</keyword>
<keyword evidence="2" id="KW-0809">Transit peptide</keyword>